<feature type="transmembrane region" description="Helical" evidence="1">
    <location>
        <begin position="334"/>
        <end position="355"/>
    </location>
</feature>
<dbReference type="RefSeq" id="WP_097355586.1">
    <property type="nucleotide sequence ID" value="NZ_CAWNJE010000003.1"/>
</dbReference>
<name>A0A2A5T1T7_9GAMM</name>
<feature type="transmembrane region" description="Helical" evidence="1">
    <location>
        <begin position="97"/>
        <end position="115"/>
    </location>
</feature>
<evidence type="ECO:0000256" key="1">
    <source>
        <dbReference type="SAM" id="Phobius"/>
    </source>
</evidence>
<evidence type="ECO:0000313" key="4">
    <source>
        <dbReference type="Proteomes" id="UP000219020"/>
    </source>
</evidence>
<keyword evidence="1" id="KW-0472">Membrane</keyword>
<feature type="transmembrane region" description="Helical" evidence="1">
    <location>
        <begin position="177"/>
        <end position="197"/>
    </location>
</feature>
<dbReference type="Proteomes" id="UP000219020">
    <property type="component" value="Plasmid pMJ3"/>
</dbReference>
<keyword evidence="4" id="KW-1185">Reference proteome</keyword>
<feature type="transmembrane region" description="Helical" evidence="1">
    <location>
        <begin position="236"/>
        <end position="254"/>
    </location>
</feature>
<dbReference type="InterPro" id="IPR050879">
    <property type="entry name" value="Acyltransferase_3"/>
</dbReference>
<keyword evidence="3" id="KW-0012">Acyltransferase</keyword>
<feature type="domain" description="Acyltransferase 3" evidence="2">
    <location>
        <begin position="24"/>
        <end position="351"/>
    </location>
</feature>
<sequence>MNLNQAYIKQKKSPSLEIIPLTTFRFVTAFIVFLFHVHIHFNWRTGIKYIDRFIWDGAIFMSAFFVLSGFILTYTYYHTEFVGNATNLKNYYIKRFARIYPVYIVLLLLTSYQLLDLHASQIVCLIVANVFLVEAFFYILFPHWVNGGMWSLSVEAFFYSIFPFLKYLLNFLCEHKIKLFIIAYLLAMFPSMIRIAFDETKDIHVNPIFRLGEFCLGLLTCMVYKTCKNYSTKYHFVILSALCLLLFVSVVVLGKIIDDWFFTGFNFIVLPILCYVIYLLAQLSKDNNKYTYALLANPVCQYLGKISYSFYMTQFLVLSLFGKEVLADLIHNKHVLMLTLLTLNLLLASIFYELLEKRMRRKIVRRFVQ</sequence>
<feature type="transmembrane region" description="Helical" evidence="1">
    <location>
        <begin position="122"/>
        <end position="141"/>
    </location>
</feature>
<comment type="caution">
    <text evidence="3">The sequence shown here is derived from an EMBL/GenBank/DDBJ whole genome shotgun (WGS) entry which is preliminary data.</text>
</comment>
<dbReference type="PANTHER" id="PTHR23028">
    <property type="entry name" value="ACETYLTRANSFERASE"/>
    <property type="match status" value="1"/>
</dbReference>
<accession>A0A2A5T1T7</accession>
<feature type="transmembrane region" description="Helical" evidence="1">
    <location>
        <begin position="53"/>
        <end position="77"/>
    </location>
</feature>
<gene>
    <name evidence="3" type="ORF">BTN49_2316</name>
</gene>
<evidence type="ECO:0000259" key="2">
    <source>
        <dbReference type="Pfam" id="PF01757"/>
    </source>
</evidence>
<dbReference type="GO" id="GO:0016747">
    <property type="term" value="F:acyltransferase activity, transferring groups other than amino-acyl groups"/>
    <property type="evidence" value="ECO:0007669"/>
    <property type="project" value="InterPro"/>
</dbReference>
<feature type="transmembrane region" description="Helical" evidence="1">
    <location>
        <begin position="260"/>
        <end position="281"/>
    </location>
</feature>
<organism evidence="3 4">
    <name type="scientific">Candidatus Enterovibrio escicola</name>
    <dbReference type="NCBI Taxonomy" id="1927127"/>
    <lineage>
        <taxon>Bacteria</taxon>
        <taxon>Pseudomonadati</taxon>
        <taxon>Pseudomonadota</taxon>
        <taxon>Gammaproteobacteria</taxon>
        <taxon>Vibrionales</taxon>
        <taxon>Vibrionaceae</taxon>
        <taxon>Enterovibrio</taxon>
    </lineage>
</organism>
<keyword evidence="3" id="KW-0808">Transferase</keyword>
<dbReference type="GeneID" id="66950709"/>
<dbReference type="GO" id="GO:0000271">
    <property type="term" value="P:polysaccharide biosynthetic process"/>
    <property type="evidence" value="ECO:0007669"/>
    <property type="project" value="TreeGrafter"/>
</dbReference>
<dbReference type="Pfam" id="PF01757">
    <property type="entry name" value="Acyl_transf_3"/>
    <property type="match status" value="1"/>
</dbReference>
<keyword evidence="1" id="KW-1133">Transmembrane helix</keyword>
<dbReference type="GO" id="GO:0016020">
    <property type="term" value="C:membrane"/>
    <property type="evidence" value="ECO:0007669"/>
    <property type="project" value="TreeGrafter"/>
</dbReference>
<reference evidence="4" key="1">
    <citation type="submission" date="2017-04" db="EMBL/GenBank/DDBJ databases">
        <title>Genome evolution of the luminous symbionts of deep sea anglerfish.</title>
        <authorList>
            <person name="Hendry T.A."/>
        </authorList>
    </citation>
    <scope>NUCLEOTIDE SEQUENCE [LARGE SCALE GENOMIC DNA]</scope>
    <source>
        <plasmid evidence="4">pmj3</plasmid>
    </source>
</reference>
<feature type="transmembrane region" description="Helical" evidence="1">
    <location>
        <begin position="302"/>
        <end position="322"/>
    </location>
</feature>
<dbReference type="PANTHER" id="PTHR23028:SF53">
    <property type="entry name" value="ACYL_TRANSF_3 DOMAIN-CONTAINING PROTEIN"/>
    <property type="match status" value="1"/>
</dbReference>
<proteinExistence type="predicted"/>
<feature type="transmembrane region" description="Helical" evidence="1">
    <location>
        <begin position="147"/>
        <end position="165"/>
    </location>
</feature>
<dbReference type="AlphaFoldDB" id="A0A2A5T1T7"/>
<evidence type="ECO:0000313" key="3">
    <source>
        <dbReference type="EMBL" id="PCS22122.1"/>
    </source>
</evidence>
<geneLocation type="plasmid" evidence="4">
    <name>pmj3</name>
</geneLocation>
<protein>
    <submittedName>
        <fullName evidence="3">Acyltransferase 3</fullName>
    </submittedName>
</protein>
<feature type="transmembrane region" description="Helical" evidence="1">
    <location>
        <begin position="18"/>
        <end position="41"/>
    </location>
</feature>
<dbReference type="EMBL" id="NBYY01000026">
    <property type="protein sequence ID" value="PCS22122.1"/>
    <property type="molecule type" value="Genomic_DNA"/>
</dbReference>
<keyword evidence="1" id="KW-0812">Transmembrane</keyword>
<dbReference type="InterPro" id="IPR002656">
    <property type="entry name" value="Acyl_transf_3_dom"/>
</dbReference>
<keyword evidence="3" id="KW-0614">Plasmid</keyword>